<comment type="caution">
    <text evidence="1">The sequence shown here is derived from an EMBL/GenBank/DDBJ whole genome shotgun (WGS) entry which is preliminary data.</text>
</comment>
<dbReference type="EMBL" id="JACVVK020000036">
    <property type="protein sequence ID" value="KAK7500648.1"/>
    <property type="molecule type" value="Genomic_DNA"/>
</dbReference>
<dbReference type="SUPFAM" id="SSF53448">
    <property type="entry name" value="Nucleotide-diphospho-sugar transferases"/>
    <property type="match status" value="1"/>
</dbReference>
<dbReference type="PANTHER" id="PTHR46830">
    <property type="entry name" value="TRANSFERASE, PUTATIVE-RELATED"/>
    <property type="match status" value="1"/>
</dbReference>
<dbReference type="PANTHER" id="PTHR46830:SF1">
    <property type="entry name" value="ALPHA-1,4-N-ACETYLGLUCOSAMINYLTRANSFERASE"/>
    <property type="match status" value="1"/>
</dbReference>
<dbReference type="InterPro" id="IPR007577">
    <property type="entry name" value="GlycoTrfase_DXD_sugar-bd_CS"/>
</dbReference>
<feature type="non-terminal residue" evidence="1">
    <location>
        <position position="1"/>
    </location>
</feature>
<accession>A0ABD0LMF5</accession>
<proteinExistence type="predicted"/>
<dbReference type="AlphaFoldDB" id="A0ABD0LMF5"/>
<name>A0ABD0LMF5_9CAEN</name>
<evidence type="ECO:0008006" key="3">
    <source>
        <dbReference type="Google" id="ProtNLM"/>
    </source>
</evidence>
<dbReference type="Pfam" id="PF04488">
    <property type="entry name" value="Gly_transf_sug"/>
    <property type="match status" value="1"/>
</dbReference>
<gene>
    <name evidence="1" type="ORF">BaRGS_00008223</name>
</gene>
<dbReference type="Gene3D" id="3.90.550.20">
    <property type="match status" value="1"/>
</dbReference>
<dbReference type="InterPro" id="IPR029044">
    <property type="entry name" value="Nucleotide-diphossugar_trans"/>
</dbReference>
<protein>
    <recommendedName>
        <fullName evidence="3">Nucleotide-diphospho-sugar transferase domain-containing protein</fullName>
    </recommendedName>
</protein>
<evidence type="ECO:0000313" key="2">
    <source>
        <dbReference type="Proteomes" id="UP001519460"/>
    </source>
</evidence>
<sequence>GTGKHAKKEVKEARWAPGYATGRVCDFLELVVRARRHCGGGNAQNASDLFFSSCGINLDSILDNPYRLVVNIQCPRSSSDGKNVTNVTLPASGNVICGERIENVHSLSVPSFQFGDPCLKQYTRRHCFDDGFQVPKVVHYVWFSNRTLDIFTFLSVLSAYRFLNPCLVLFHADYLPFGSYWRALQGLVPVLVHVNRTAPAQIFGKPFGFVQHQSDIARIEALKEYGGIYLDGDQLVLRSLDDFRHKSFVMGHENNQNLANSLLLSAPDAKFIDVWYRSYKSYDPRQWGIHSTFLPLALSRVFRDMIHVAGYAFVKPDLSWIHEVWEGKYNWANNHAVHLYVRSMVESQRVRTAYTLDELKRKNSSLGEITRHIMFGAKDMCIERELGDADKKQ</sequence>
<organism evidence="1 2">
    <name type="scientific">Batillaria attramentaria</name>
    <dbReference type="NCBI Taxonomy" id="370345"/>
    <lineage>
        <taxon>Eukaryota</taxon>
        <taxon>Metazoa</taxon>
        <taxon>Spiralia</taxon>
        <taxon>Lophotrochozoa</taxon>
        <taxon>Mollusca</taxon>
        <taxon>Gastropoda</taxon>
        <taxon>Caenogastropoda</taxon>
        <taxon>Sorbeoconcha</taxon>
        <taxon>Cerithioidea</taxon>
        <taxon>Batillariidae</taxon>
        <taxon>Batillaria</taxon>
    </lineage>
</organism>
<dbReference type="Proteomes" id="UP001519460">
    <property type="component" value="Unassembled WGS sequence"/>
</dbReference>
<reference evidence="1 2" key="1">
    <citation type="journal article" date="2023" name="Sci. Data">
        <title>Genome assembly of the Korean intertidal mud-creeper Batillaria attramentaria.</title>
        <authorList>
            <person name="Patra A.K."/>
            <person name="Ho P.T."/>
            <person name="Jun S."/>
            <person name="Lee S.J."/>
            <person name="Kim Y."/>
            <person name="Won Y.J."/>
        </authorList>
    </citation>
    <scope>NUCLEOTIDE SEQUENCE [LARGE SCALE GENOMIC DNA]</scope>
    <source>
        <strain evidence="1">Wonlab-2016</strain>
    </source>
</reference>
<evidence type="ECO:0000313" key="1">
    <source>
        <dbReference type="EMBL" id="KAK7500648.1"/>
    </source>
</evidence>
<keyword evidence="2" id="KW-1185">Reference proteome</keyword>